<feature type="transmembrane region" description="Helical" evidence="6">
    <location>
        <begin position="339"/>
        <end position="360"/>
    </location>
</feature>
<dbReference type="InterPro" id="IPR000537">
    <property type="entry name" value="UbiA_prenyltransferase"/>
</dbReference>
<name>A0A1H6DEW7_9PSEU</name>
<evidence type="ECO:0000313" key="7">
    <source>
        <dbReference type="EMBL" id="SEG83977.1"/>
    </source>
</evidence>
<dbReference type="InterPro" id="IPR044878">
    <property type="entry name" value="UbiA_sf"/>
</dbReference>
<evidence type="ECO:0000256" key="4">
    <source>
        <dbReference type="ARBA" id="ARBA00023136"/>
    </source>
</evidence>
<keyword evidence="7" id="KW-0328">Glycosyltransferase</keyword>
<feature type="compositionally biased region" description="Basic and acidic residues" evidence="5">
    <location>
        <begin position="178"/>
        <end position="192"/>
    </location>
</feature>
<feature type="region of interest" description="Disordered" evidence="5">
    <location>
        <begin position="169"/>
        <end position="192"/>
    </location>
</feature>
<dbReference type="NCBIfam" id="NF008978">
    <property type="entry name" value="PRK12324.1-4"/>
    <property type="match status" value="1"/>
</dbReference>
<keyword evidence="7" id="KW-0808">Transferase</keyword>
<evidence type="ECO:0000256" key="2">
    <source>
        <dbReference type="ARBA" id="ARBA00022692"/>
    </source>
</evidence>
<feature type="transmembrane region" description="Helical" evidence="6">
    <location>
        <begin position="366"/>
        <end position="382"/>
    </location>
</feature>
<dbReference type="GO" id="GO:0016020">
    <property type="term" value="C:membrane"/>
    <property type="evidence" value="ECO:0007669"/>
    <property type="project" value="UniProtKB-SubCell"/>
</dbReference>
<dbReference type="AlphaFoldDB" id="A0A1H6DEW7"/>
<dbReference type="CDD" id="cd13963">
    <property type="entry name" value="PT_UbiA_2"/>
    <property type="match status" value="1"/>
</dbReference>
<feature type="transmembrane region" description="Helical" evidence="6">
    <location>
        <begin position="314"/>
        <end position="332"/>
    </location>
</feature>
<protein>
    <submittedName>
        <fullName evidence="7">Decaprenyl-phosphate phosphoribosyltransferase</fullName>
    </submittedName>
</protein>
<keyword evidence="2 6" id="KW-0812">Transmembrane</keyword>
<feature type="transmembrane region" description="Helical" evidence="6">
    <location>
        <begin position="245"/>
        <end position="264"/>
    </location>
</feature>
<dbReference type="GO" id="GO:0016757">
    <property type="term" value="F:glycosyltransferase activity"/>
    <property type="evidence" value="ECO:0007669"/>
    <property type="project" value="UniProtKB-KW"/>
</dbReference>
<evidence type="ECO:0000313" key="8">
    <source>
        <dbReference type="Proteomes" id="UP000236729"/>
    </source>
</evidence>
<keyword evidence="4 6" id="KW-0472">Membrane</keyword>
<feature type="transmembrane region" description="Helical" evidence="6">
    <location>
        <begin position="440"/>
        <end position="457"/>
    </location>
</feature>
<sequence length="494" mass="51106">MADKKQTEADTGETEAAEADGSSNGAGVGEELTEDAGKSDADGSNNGARVGAALAEDGGKSEAAESDGSNSAGVGEELTEDAGKSDADGSNNGARVGAALAEDGGKSEAAESDGSNSAGVGEELTEDAGKSDADGSNNGARVGAALAEDGGKSEAAGLVVTDSEGSIGAEFGDEVLEPEPKQKSDDIKDKSSDAYHAKVTAKAGTTAGLVTGLIKELRPKQWVKNVLVLAVPFAAGQILDPSVLGHAVVAFIVFSMAASGIYFVNDAIDVEADRQHPTKRNRPIAAGLIPLPIAYAVCVLLLGGSLLISGLTSMSLFMVMAVYIAVQLGYCFGLKHQPVIDLCIVASGFLLRAIAGGAAAGLVITQWFYLIVAFGSLFMVAGKRYAEVKLAMETGAKIRKSLKAYSPSYLRFVWAIAAAITIMSYALWAYDIREFEMSRWGLISIVPMVVAILRYAVDIDKGVAGEPEEVVLKDKVLMVLGLILAGCLFLAFYL</sequence>
<evidence type="ECO:0000256" key="5">
    <source>
        <dbReference type="SAM" id="MobiDB-lite"/>
    </source>
</evidence>
<reference evidence="8" key="1">
    <citation type="submission" date="2016-10" db="EMBL/GenBank/DDBJ databases">
        <authorList>
            <person name="Varghese N."/>
            <person name="Submissions S."/>
        </authorList>
    </citation>
    <scope>NUCLEOTIDE SEQUENCE [LARGE SCALE GENOMIC DNA]</scope>
    <source>
        <strain evidence="8">ATCC 20501</strain>
    </source>
</reference>
<dbReference type="Pfam" id="PF01040">
    <property type="entry name" value="UbiA"/>
    <property type="match status" value="1"/>
</dbReference>
<dbReference type="Gene3D" id="1.10.357.140">
    <property type="entry name" value="UbiA prenyltransferase"/>
    <property type="match status" value="1"/>
</dbReference>
<feature type="transmembrane region" description="Helical" evidence="6">
    <location>
        <begin position="284"/>
        <end position="308"/>
    </location>
</feature>
<feature type="transmembrane region" description="Helical" evidence="6">
    <location>
        <begin position="222"/>
        <end position="239"/>
    </location>
</feature>
<organism evidence="7 8">
    <name type="scientific">Saccharopolyspora kobensis</name>
    <dbReference type="NCBI Taxonomy" id="146035"/>
    <lineage>
        <taxon>Bacteria</taxon>
        <taxon>Bacillati</taxon>
        <taxon>Actinomycetota</taxon>
        <taxon>Actinomycetes</taxon>
        <taxon>Pseudonocardiales</taxon>
        <taxon>Pseudonocardiaceae</taxon>
        <taxon>Saccharopolyspora</taxon>
    </lineage>
</organism>
<dbReference type="GO" id="GO:0016765">
    <property type="term" value="F:transferase activity, transferring alkyl or aryl (other than methyl) groups"/>
    <property type="evidence" value="ECO:0007669"/>
    <property type="project" value="InterPro"/>
</dbReference>
<evidence type="ECO:0000256" key="1">
    <source>
        <dbReference type="ARBA" id="ARBA00004141"/>
    </source>
</evidence>
<dbReference type="EMBL" id="FNVB01000006">
    <property type="protein sequence ID" value="SEG83977.1"/>
    <property type="molecule type" value="Genomic_DNA"/>
</dbReference>
<feature type="transmembrane region" description="Helical" evidence="6">
    <location>
        <begin position="409"/>
        <end position="428"/>
    </location>
</feature>
<accession>A0A1H6DEW7</accession>
<feature type="transmembrane region" description="Helical" evidence="6">
    <location>
        <begin position="477"/>
        <end position="493"/>
    </location>
</feature>
<proteinExistence type="predicted"/>
<dbReference type="Proteomes" id="UP000236729">
    <property type="component" value="Unassembled WGS sequence"/>
</dbReference>
<keyword evidence="3 6" id="KW-1133">Transmembrane helix</keyword>
<gene>
    <name evidence="7" type="ORF">SAMN02982929_04356</name>
</gene>
<evidence type="ECO:0000256" key="6">
    <source>
        <dbReference type="SAM" id="Phobius"/>
    </source>
</evidence>
<comment type="subcellular location">
    <subcellularLocation>
        <location evidence="1">Membrane</location>
        <topology evidence="1">Multi-pass membrane protein</topology>
    </subcellularLocation>
</comment>
<evidence type="ECO:0000256" key="3">
    <source>
        <dbReference type="ARBA" id="ARBA00022989"/>
    </source>
</evidence>
<feature type="region of interest" description="Disordered" evidence="5">
    <location>
        <begin position="1"/>
        <end position="142"/>
    </location>
</feature>